<dbReference type="Pfam" id="PF02558">
    <property type="entry name" value="ApbA"/>
    <property type="match status" value="1"/>
</dbReference>
<proteinExistence type="predicted"/>
<feature type="domain" description="Ketopantoate reductase N-terminal" evidence="1">
    <location>
        <begin position="4"/>
        <end position="146"/>
    </location>
</feature>
<dbReference type="InterPro" id="IPR013752">
    <property type="entry name" value="KPA_reductase"/>
</dbReference>
<reference evidence="3" key="1">
    <citation type="submission" date="2022-08" db="EMBL/GenBank/DDBJ databases">
        <authorList>
            <person name="Deng Y."/>
            <person name="Han X.-F."/>
            <person name="Zhang Y.-Q."/>
        </authorList>
    </citation>
    <scope>NUCLEOTIDE SEQUENCE</scope>
    <source>
        <strain evidence="3">CPCC 203407</strain>
    </source>
</reference>
<gene>
    <name evidence="3" type="ORF">N1028_03510</name>
</gene>
<dbReference type="Pfam" id="PF08546">
    <property type="entry name" value="ApbA_C"/>
    <property type="match status" value="1"/>
</dbReference>
<evidence type="ECO:0008006" key="5">
    <source>
        <dbReference type="Google" id="ProtNLM"/>
    </source>
</evidence>
<accession>A0AA42BT98</accession>
<dbReference type="GO" id="GO:0005737">
    <property type="term" value="C:cytoplasm"/>
    <property type="evidence" value="ECO:0007669"/>
    <property type="project" value="TreeGrafter"/>
</dbReference>
<comment type="caution">
    <text evidence="3">The sequence shown here is derived from an EMBL/GenBank/DDBJ whole genome shotgun (WGS) entry which is preliminary data.</text>
</comment>
<name>A0AA42BT98_9MICO</name>
<protein>
    <recommendedName>
        <fullName evidence="5">2-dehydropantoate 2-reductase</fullName>
    </recommendedName>
</protein>
<dbReference type="InterPro" id="IPR013332">
    <property type="entry name" value="KPR_N"/>
</dbReference>
<dbReference type="Gene3D" id="1.10.1040.10">
    <property type="entry name" value="N-(1-d-carboxylethyl)-l-norvaline Dehydrogenase, domain 2"/>
    <property type="match status" value="1"/>
</dbReference>
<evidence type="ECO:0000259" key="1">
    <source>
        <dbReference type="Pfam" id="PF02558"/>
    </source>
</evidence>
<dbReference type="PANTHER" id="PTHR21708">
    <property type="entry name" value="PROBABLE 2-DEHYDROPANTOATE 2-REDUCTASE"/>
    <property type="match status" value="1"/>
</dbReference>
<sequence length="339" mass="36456">MKRIAVVGTGANGAGIGADMARAGLDVTFIEQWPAHVEAIRERGIEVRMPDRTEVTQVPAHHLSDVATLRDRFDIVFVGVKAYDTRWACELIRPLLKPDSLVVGLQNGMTIDDMADVVGADRTIGAVIELASNMWEPGVTNRQNPPEESWFAVGGISPGTRGREEEVAEVLRHAGTVEVSDDIRSSKWMKLVVNAAELVPSAILGLELNTAAEVPGMYDFMLSCGKEAVRAASASGSRIRPIFGMGDENVGDPDAFAEHLFEIVLTQYSLPDTKTTSLQDWLKGRRSEVAEINGLVVAELEAAGEPAPFNRLVVELAARVEAGELAVGPENVGLLLAPL</sequence>
<dbReference type="Proteomes" id="UP001165587">
    <property type="component" value="Unassembled WGS sequence"/>
</dbReference>
<dbReference type="RefSeq" id="WP_259525433.1">
    <property type="nucleotide sequence ID" value="NZ_JANLCK010000002.1"/>
</dbReference>
<dbReference type="InterPro" id="IPR013328">
    <property type="entry name" value="6PGD_dom2"/>
</dbReference>
<dbReference type="EMBL" id="JANLCK010000002">
    <property type="protein sequence ID" value="MCS5724956.1"/>
    <property type="molecule type" value="Genomic_DNA"/>
</dbReference>
<dbReference type="SUPFAM" id="SSF48179">
    <property type="entry name" value="6-phosphogluconate dehydrogenase C-terminal domain-like"/>
    <property type="match status" value="1"/>
</dbReference>
<dbReference type="Gene3D" id="3.40.50.720">
    <property type="entry name" value="NAD(P)-binding Rossmann-like Domain"/>
    <property type="match status" value="1"/>
</dbReference>
<feature type="domain" description="Ketopantoate reductase C-terminal" evidence="2">
    <location>
        <begin position="182"/>
        <end position="320"/>
    </location>
</feature>
<dbReference type="InterPro" id="IPR036291">
    <property type="entry name" value="NAD(P)-bd_dom_sf"/>
</dbReference>
<organism evidence="3 4">
    <name type="scientific">Herbiconiux oxytropis</name>
    <dbReference type="NCBI Taxonomy" id="2970915"/>
    <lineage>
        <taxon>Bacteria</taxon>
        <taxon>Bacillati</taxon>
        <taxon>Actinomycetota</taxon>
        <taxon>Actinomycetes</taxon>
        <taxon>Micrococcales</taxon>
        <taxon>Microbacteriaceae</taxon>
        <taxon>Herbiconiux</taxon>
    </lineage>
</organism>
<evidence type="ECO:0000259" key="2">
    <source>
        <dbReference type="Pfam" id="PF08546"/>
    </source>
</evidence>
<dbReference type="AlphaFoldDB" id="A0AA42BT98"/>
<dbReference type="SUPFAM" id="SSF51735">
    <property type="entry name" value="NAD(P)-binding Rossmann-fold domains"/>
    <property type="match status" value="1"/>
</dbReference>
<dbReference type="InterPro" id="IPR051402">
    <property type="entry name" value="KPR-Related"/>
</dbReference>
<evidence type="ECO:0000313" key="3">
    <source>
        <dbReference type="EMBL" id="MCS5724956.1"/>
    </source>
</evidence>
<dbReference type="InterPro" id="IPR008927">
    <property type="entry name" value="6-PGluconate_DH-like_C_sf"/>
</dbReference>
<evidence type="ECO:0000313" key="4">
    <source>
        <dbReference type="Proteomes" id="UP001165587"/>
    </source>
</evidence>
<dbReference type="PANTHER" id="PTHR21708:SF26">
    <property type="entry name" value="2-DEHYDROPANTOATE 2-REDUCTASE"/>
    <property type="match status" value="1"/>
</dbReference>
<keyword evidence="4" id="KW-1185">Reference proteome</keyword>